<feature type="transmembrane region" description="Helical" evidence="1">
    <location>
        <begin position="246"/>
        <end position="267"/>
    </location>
</feature>
<dbReference type="EMBL" id="ABCS01000157">
    <property type="protein sequence ID" value="EDM73986.1"/>
    <property type="molecule type" value="Genomic_DNA"/>
</dbReference>
<keyword evidence="3" id="KW-1185">Reference proteome</keyword>
<feature type="transmembrane region" description="Helical" evidence="1">
    <location>
        <begin position="121"/>
        <end position="144"/>
    </location>
</feature>
<protein>
    <recommendedName>
        <fullName evidence="4">DUF3592 domain-containing protein</fullName>
    </recommendedName>
</protein>
<dbReference type="AlphaFoldDB" id="A6GJH1"/>
<evidence type="ECO:0000256" key="1">
    <source>
        <dbReference type="SAM" id="Phobius"/>
    </source>
</evidence>
<keyword evidence="1" id="KW-0812">Transmembrane</keyword>
<dbReference type="STRING" id="391625.PPSIR1_14465"/>
<evidence type="ECO:0000313" key="3">
    <source>
        <dbReference type="Proteomes" id="UP000005801"/>
    </source>
</evidence>
<evidence type="ECO:0000313" key="2">
    <source>
        <dbReference type="EMBL" id="EDM73986.1"/>
    </source>
</evidence>
<reference evidence="2 3" key="1">
    <citation type="submission" date="2007-06" db="EMBL/GenBank/DDBJ databases">
        <authorList>
            <person name="Shimkets L."/>
            <person name="Ferriera S."/>
            <person name="Johnson J."/>
            <person name="Kravitz S."/>
            <person name="Beeson K."/>
            <person name="Sutton G."/>
            <person name="Rogers Y.-H."/>
            <person name="Friedman R."/>
            <person name="Frazier M."/>
            <person name="Venter J.C."/>
        </authorList>
    </citation>
    <scope>NUCLEOTIDE SEQUENCE [LARGE SCALE GENOMIC DNA]</scope>
    <source>
        <strain evidence="2 3">SIR-1</strain>
    </source>
</reference>
<name>A6GJH1_9BACT</name>
<evidence type="ECO:0008006" key="4">
    <source>
        <dbReference type="Google" id="ProtNLM"/>
    </source>
</evidence>
<feature type="transmembrane region" description="Helical" evidence="1">
    <location>
        <begin position="12"/>
        <end position="31"/>
    </location>
</feature>
<keyword evidence="1" id="KW-1133">Transmembrane helix</keyword>
<organism evidence="2 3">
    <name type="scientific">Plesiocystis pacifica SIR-1</name>
    <dbReference type="NCBI Taxonomy" id="391625"/>
    <lineage>
        <taxon>Bacteria</taxon>
        <taxon>Pseudomonadati</taxon>
        <taxon>Myxococcota</taxon>
        <taxon>Polyangia</taxon>
        <taxon>Nannocystales</taxon>
        <taxon>Nannocystaceae</taxon>
        <taxon>Plesiocystis</taxon>
    </lineage>
</organism>
<proteinExistence type="predicted"/>
<dbReference type="Proteomes" id="UP000005801">
    <property type="component" value="Unassembled WGS sequence"/>
</dbReference>
<keyword evidence="1" id="KW-0472">Membrane</keyword>
<gene>
    <name evidence="2" type="ORF">PPSIR1_14465</name>
</gene>
<comment type="caution">
    <text evidence="2">The sequence shown here is derived from an EMBL/GenBank/DDBJ whole genome shotgun (WGS) entry which is preliminary data.</text>
</comment>
<sequence length="268" mass="28318">MWLHAALGGRLVQGGVVLGCVVLAIACAFALDSELATRVEFSEPLAVVEGEVTGVSLSSDDYKEVHIVEFRYAVDGQALRGVSYAETDDHAAPPLGQVVRVEYLRDQPEAARLEGFQRRRFSGWVLIGPLMFLTTVFAGLAMTVSEGLASLRPVRRGDARWARVAAVQPPKDASSRWRIDLAPLAEGAPATIHADGRAGLEVGDRALTFVDPDDPEVVHLAARVPGGLALGPDGRLRSAAPVGPSLALPLLGLALLVGGVAAAWAFIY</sequence>
<accession>A6GJH1</accession>